<name>A0A844WDV0_9RHOB</name>
<dbReference type="EMBL" id="WNXQ01000010">
    <property type="protein sequence ID" value="MWB79408.1"/>
    <property type="molecule type" value="Genomic_DNA"/>
</dbReference>
<comment type="caution">
    <text evidence="2">The sequence shown here is derived from an EMBL/GenBank/DDBJ whole genome shotgun (WGS) entry which is preliminary data.</text>
</comment>
<evidence type="ECO:0000313" key="2">
    <source>
        <dbReference type="EMBL" id="MWB79408.1"/>
    </source>
</evidence>
<gene>
    <name evidence="2" type="ORF">GLS40_15320</name>
</gene>
<evidence type="ECO:0000313" key="3">
    <source>
        <dbReference type="Proteomes" id="UP000443843"/>
    </source>
</evidence>
<dbReference type="Pfam" id="PF07693">
    <property type="entry name" value="KAP_NTPase"/>
    <property type="match status" value="1"/>
</dbReference>
<dbReference type="InterPro" id="IPR011646">
    <property type="entry name" value="KAP_P-loop"/>
</dbReference>
<sequence>MPPAAPRLLIGLSGAPGSGKSTLAEWITRQLNRQEDQAVAVPMDGFHLDNILLEQRGLMSRKGAAETFDAQGFVHALNRLTREPTVLLPEFDRAADLSRAAAIEVAPRHRIAVVEGNYLSSSAPPWCDAHPLWALRIHLEVPRDTLRTRLIRRWRDHGLSAEDARARAEGNDMVNVDHMAATLTPPDILYRPE</sequence>
<dbReference type="Gene3D" id="3.40.50.300">
    <property type="entry name" value="P-loop containing nucleotide triphosphate hydrolases"/>
    <property type="match status" value="3"/>
</dbReference>
<dbReference type="Proteomes" id="UP000443843">
    <property type="component" value="Unassembled WGS sequence"/>
</dbReference>
<feature type="domain" description="KAP NTPase" evidence="1">
    <location>
        <begin position="5"/>
        <end position="107"/>
    </location>
</feature>
<dbReference type="GO" id="GO:0016301">
    <property type="term" value="F:kinase activity"/>
    <property type="evidence" value="ECO:0007669"/>
    <property type="project" value="UniProtKB-KW"/>
</dbReference>
<dbReference type="InterPro" id="IPR027417">
    <property type="entry name" value="P-loop_NTPase"/>
</dbReference>
<proteinExistence type="predicted"/>
<dbReference type="PANTHER" id="PTHR10285">
    <property type="entry name" value="URIDINE KINASE"/>
    <property type="match status" value="1"/>
</dbReference>
<reference evidence="2 3" key="1">
    <citation type="submission" date="2019-11" db="EMBL/GenBank/DDBJ databases">
        <title>Pseudooceanicola pacifica sp. nov., isolated from deep-sea sediment of the Pacific Ocean.</title>
        <authorList>
            <person name="Lyu L."/>
        </authorList>
    </citation>
    <scope>NUCLEOTIDE SEQUENCE [LARGE SCALE GENOMIC DNA]</scope>
    <source>
        <strain evidence="2 3">216_PA32_1</strain>
    </source>
</reference>
<keyword evidence="3" id="KW-1185">Reference proteome</keyword>
<accession>A0A844WDV0</accession>
<keyword evidence="2" id="KW-0808">Transferase</keyword>
<dbReference type="SUPFAM" id="SSF52540">
    <property type="entry name" value="P-loop containing nucleoside triphosphate hydrolases"/>
    <property type="match status" value="1"/>
</dbReference>
<protein>
    <submittedName>
        <fullName evidence="2">Nucleoside/nucleotide kinase family protein</fullName>
    </submittedName>
</protein>
<organism evidence="2 3">
    <name type="scientific">Pseudooceanicola pacificus</name>
    <dbReference type="NCBI Taxonomy" id="2676438"/>
    <lineage>
        <taxon>Bacteria</taxon>
        <taxon>Pseudomonadati</taxon>
        <taxon>Pseudomonadota</taxon>
        <taxon>Alphaproteobacteria</taxon>
        <taxon>Rhodobacterales</taxon>
        <taxon>Paracoccaceae</taxon>
        <taxon>Pseudooceanicola</taxon>
    </lineage>
</organism>
<evidence type="ECO:0000259" key="1">
    <source>
        <dbReference type="Pfam" id="PF07693"/>
    </source>
</evidence>
<keyword evidence="2" id="KW-0418">Kinase</keyword>
<dbReference type="AlphaFoldDB" id="A0A844WDV0"/>